<keyword evidence="3 5" id="KW-0418">Kinase</keyword>
<keyword evidence="2" id="KW-0808">Transferase</keyword>
<comment type="similarity">
    <text evidence="1">Belongs to the carbohydrate kinase PfkB family.</text>
</comment>
<accession>A0A930XWQ6</accession>
<dbReference type="Proteomes" id="UP000604381">
    <property type="component" value="Unassembled WGS sequence"/>
</dbReference>
<evidence type="ECO:0000256" key="3">
    <source>
        <dbReference type="ARBA" id="ARBA00022777"/>
    </source>
</evidence>
<dbReference type="GO" id="GO:0006974">
    <property type="term" value="P:DNA damage response"/>
    <property type="evidence" value="ECO:0007669"/>
    <property type="project" value="TreeGrafter"/>
</dbReference>
<sequence length="305" mass="31616">MSKDASPALVCLGEPLAELNQQPDGRYLQGFGGDVSNCAVAAARQGAPTAFITCLGTDAFAAGIRRLWEEEGIDAGGVRTIEGAPTGLYFVTHDPQRGHAFSYWRRASASSRLAPEHLDRELIAGCRYLHLSGISQAISASARAAADAAIAIAKEHGALVSYDPNLRLALWEGGLDEARAVFEATAARCDLLLPSVEEMRQLTGLTDGTAIVERCLELGPATVCLSQGADGALLGTANGVKHSPAPAIPAVVDATAAGDTFDGALLARLIDAAYANRAAALATQSYGAASSIPDRAQIEDFSLLA</sequence>
<protein>
    <submittedName>
        <fullName evidence="5">Sugar kinase</fullName>
    </submittedName>
</protein>
<keyword evidence="6" id="KW-1185">Reference proteome</keyword>
<dbReference type="GO" id="GO:0019698">
    <property type="term" value="P:D-galacturonate catabolic process"/>
    <property type="evidence" value="ECO:0007669"/>
    <property type="project" value="TreeGrafter"/>
</dbReference>
<dbReference type="CDD" id="cd01166">
    <property type="entry name" value="KdgK"/>
    <property type="match status" value="1"/>
</dbReference>
<dbReference type="EMBL" id="JADHEI010000033">
    <property type="protein sequence ID" value="MBF2735337.1"/>
    <property type="molecule type" value="Genomic_DNA"/>
</dbReference>
<dbReference type="GO" id="GO:0042840">
    <property type="term" value="P:D-glucuronate catabolic process"/>
    <property type="evidence" value="ECO:0007669"/>
    <property type="project" value="TreeGrafter"/>
</dbReference>
<dbReference type="InterPro" id="IPR050306">
    <property type="entry name" value="PfkB_Carbo_kinase"/>
</dbReference>
<dbReference type="GO" id="GO:0005829">
    <property type="term" value="C:cytosol"/>
    <property type="evidence" value="ECO:0007669"/>
    <property type="project" value="TreeGrafter"/>
</dbReference>
<evidence type="ECO:0000256" key="1">
    <source>
        <dbReference type="ARBA" id="ARBA00010688"/>
    </source>
</evidence>
<dbReference type="PANTHER" id="PTHR43085">
    <property type="entry name" value="HEXOKINASE FAMILY MEMBER"/>
    <property type="match status" value="1"/>
</dbReference>
<evidence type="ECO:0000256" key="2">
    <source>
        <dbReference type="ARBA" id="ARBA00022679"/>
    </source>
</evidence>
<comment type="caution">
    <text evidence="5">The sequence shown here is derived from an EMBL/GenBank/DDBJ whole genome shotgun (WGS) entry which is preliminary data.</text>
</comment>
<feature type="domain" description="Carbohydrate kinase PfkB" evidence="4">
    <location>
        <begin position="26"/>
        <end position="294"/>
    </location>
</feature>
<dbReference type="GO" id="GO:0008673">
    <property type="term" value="F:2-dehydro-3-deoxygluconokinase activity"/>
    <property type="evidence" value="ECO:0007669"/>
    <property type="project" value="TreeGrafter"/>
</dbReference>
<dbReference type="Gene3D" id="3.40.1190.20">
    <property type="match status" value="1"/>
</dbReference>
<dbReference type="SUPFAM" id="SSF53613">
    <property type="entry name" value="Ribokinase-like"/>
    <property type="match status" value="1"/>
</dbReference>
<dbReference type="AlphaFoldDB" id="A0A930XWQ6"/>
<dbReference type="PANTHER" id="PTHR43085:SF15">
    <property type="entry name" value="2-DEHYDRO-3-DEOXYGLUCONOKINASE"/>
    <property type="match status" value="1"/>
</dbReference>
<dbReference type="Pfam" id="PF00294">
    <property type="entry name" value="PfkB"/>
    <property type="match status" value="1"/>
</dbReference>
<proteinExistence type="inferred from homology"/>
<name>A0A930XWQ6_9GAMM</name>
<organism evidence="5 6">
    <name type="scientific">Candidatus Amphirhobacter heronislandensis</name>
    <dbReference type="NCBI Taxonomy" id="1732024"/>
    <lineage>
        <taxon>Bacteria</taxon>
        <taxon>Pseudomonadati</taxon>
        <taxon>Pseudomonadota</taxon>
        <taxon>Gammaproteobacteria</taxon>
        <taxon>Candidatus Tethybacterales</taxon>
        <taxon>Candidatus Tethybacteraceae</taxon>
        <taxon>Candidatus Amphirhobacter</taxon>
    </lineage>
</organism>
<evidence type="ECO:0000313" key="6">
    <source>
        <dbReference type="Proteomes" id="UP000604381"/>
    </source>
</evidence>
<evidence type="ECO:0000259" key="4">
    <source>
        <dbReference type="Pfam" id="PF00294"/>
    </source>
</evidence>
<reference evidence="5" key="1">
    <citation type="submission" date="2020-10" db="EMBL/GenBank/DDBJ databases">
        <title>An improved Amphimedon queenslandica hologenome assembly reveals how three proteobacterial symbionts can extend the metabolic phenotypic of their marine sponge host.</title>
        <authorList>
            <person name="Degnan B."/>
            <person name="Degnan S."/>
            <person name="Xiang X."/>
        </authorList>
    </citation>
    <scope>NUCLEOTIDE SEQUENCE</scope>
    <source>
        <strain evidence="5">AqS2</strain>
    </source>
</reference>
<gene>
    <name evidence="5" type="ORF">ISN26_04535</name>
</gene>
<dbReference type="InterPro" id="IPR029056">
    <property type="entry name" value="Ribokinase-like"/>
</dbReference>
<dbReference type="InterPro" id="IPR011611">
    <property type="entry name" value="PfkB_dom"/>
</dbReference>
<evidence type="ECO:0000313" key="5">
    <source>
        <dbReference type="EMBL" id="MBF2735337.1"/>
    </source>
</evidence>